<evidence type="ECO:0000313" key="2">
    <source>
        <dbReference type="Proteomes" id="UP000606600"/>
    </source>
</evidence>
<dbReference type="Proteomes" id="UP000606600">
    <property type="component" value="Unassembled WGS sequence"/>
</dbReference>
<protein>
    <submittedName>
        <fullName evidence="1">Uncharacterized protein</fullName>
    </submittedName>
</protein>
<evidence type="ECO:0000313" key="1">
    <source>
        <dbReference type="EMBL" id="MBD1362469.1"/>
    </source>
</evidence>
<sequence>MITVVGIFNEERLAEEAGSYLLANEFTNENIDIHTHGNHSDDYGRVSDFFSHLLDDEKQAAHFASLGRNGSIVTVHALSTREAQEAADVLNNYGAITVNAADDSPLQSQLIERIVDDGKRLRGNKPLID</sequence>
<keyword evidence="2" id="KW-1185">Reference proteome</keyword>
<comment type="caution">
    <text evidence="1">The sequence shown here is derived from an EMBL/GenBank/DDBJ whole genome shotgun (WGS) entry which is preliminary data.</text>
</comment>
<proteinExistence type="predicted"/>
<gene>
    <name evidence="1" type="ORF">IDJ77_01485</name>
</gene>
<dbReference type="EMBL" id="JACWMY010000001">
    <property type="protein sequence ID" value="MBD1362469.1"/>
    <property type="molecule type" value="Genomic_DNA"/>
</dbReference>
<organism evidence="1 2">
    <name type="scientific">Mucilaginibacter pankratovii</name>
    <dbReference type="NCBI Taxonomy" id="2772110"/>
    <lineage>
        <taxon>Bacteria</taxon>
        <taxon>Pseudomonadati</taxon>
        <taxon>Bacteroidota</taxon>
        <taxon>Sphingobacteriia</taxon>
        <taxon>Sphingobacteriales</taxon>
        <taxon>Sphingobacteriaceae</taxon>
        <taxon>Mucilaginibacter</taxon>
    </lineage>
</organism>
<accession>A0ABR7WJH4</accession>
<name>A0ABR7WJH4_9SPHI</name>
<reference evidence="1 2" key="1">
    <citation type="submission" date="2020-09" db="EMBL/GenBank/DDBJ databases">
        <title>Novel species of Mucilaginibacter isolated from a glacier on the Tibetan Plateau.</title>
        <authorList>
            <person name="Liu Q."/>
            <person name="Xin Y.-H."/>
        </authorList>
    </citation>
    <scope>NUCLEOTIDE SEQUENCE [LARGE SCALE GENOMIC DNA]</scope>
    <source>
        <strain evidence="1 2">ZT4R22</strain>
    </source>
</reference>
<dbReference type="RefSeq" id="WP_191187151.1">
    <property type="nucleotide sequence ID" value="NZ_JACWMY010000001.1"/>
</dbReference>